<gene>
    <name evidence="1" type="ORF">CspeluHIS016_0802020</name>
</gene>
<dbReference type="Gene3D" id="3.60.15.10">
    <property type="entry name" value="Ribonuclease Z/Hydroxyacylglutathione hydrolase-like"/>
    <property type="match status" value="1"/>
</dbReference>
<dbReference type="PANTHER" id="PTHR36839:SF1">
    <property type="entry name" value="METALLO-BETA-LACTAMASE FAMILY PROTEIN (AFU_ORTHOLOGUE AFUA_5G12770)"/>
    <property type="match status" value="1"/>
</dbReference>
<dbReference type="EMBL" id="BTCM01000008">
    <property type="protein sequence ID" value="GMK59596.1"/>
    <property type="molecule type" value="Genomic_DNA"/>
</dbReference>
<reference evidence="1" key="1">
    <citation type="journal article" date="2023" name="BMC Genomics">
        <title>Chromosome-level genome assemblies of Cutaneotrichosporon spp. (Trichosporonales, Basidiomycota) reveal imbalanced evolution between nucleotide sequences and chromosome synteny.</title>
        <authorList>
            <person name="Kobayashi Y."/>
            <person name="Kayamori A."/>
            <person name="Aoki K."/>
            <person name="Shiwa Y."/>
            <person name="Matsutani M."/>
            <person name="Fujita N."/>
            <person name="Sugita T."/>
            <person name="Iwasaki W."/>
            <person name="Tanaka N."/>
            <person name="Takashima M."/>
        </authorList>
    </citation>
    <scope>NUCLEOTIDE SEQUENCE</scope>
    <source>
        <strain evidence="1">HIS016</strain>
    </source>
</reference>
<keyword evidence="2" id="KW-1185">Reference proteome</keyword>
<reference evidence="1" key="2">
    <citation type="submission" date="2023-06" db="EMBL/GenBank/DDBJ databases">
        <authorList>
            <person name="Kobayashi Y."/>
            <person name="Kayamori A."/>
            <person name="Aoki K."/>
            <person name="Shiwa Y."/>
            <person name="Fujita N."/>
            <person name="Sugita T."/>
            <person name="Iwasaki W."/>
            <person name="Tanaka N."/>
            <person name="Takashima M."/>
        </authorList>
    </citation>
    <scope>NUCLEOTIDE SEQUENCE</scope>
    <source>
        <strain evidence="1">HIS016</strain>
    </source>
</reference>
<protein>
    <recommendedName>
        <fullName evidence="3">Metallo-beta-lactamase domain-containing protein</fullName>
    </recommendedName>
</protein>
<dbReference type="SUPFAM" id="SSF56281">
    <property type="entry name" value="Metallo-hydrolase/oxidoreductase"/>
    <property type="match status" value="1"/>
</dbReference>
<accession>A0AAD3TZT4</accession>
<evidence type="ECO:0008006" key="3">
    <source>
        <dbReference type="Google" id="ProtNLM"/>
    </source>
</evidence>
<proteinExistence type="predicted"/>
<organism evidence="1 2">
    <name type="scientific">Cutaneotrichosporon spelunceum</name>
    <dbReference type="NCBI Taxonomy" id="1672016"/>
    <lineage>
        <taxon>Eukaryota</taxon>
        <taxon>Fungi</taxon>
        <taxon>Dikarya</taxon>
        <taxon>Basidiomycota</taxon>
        <taxon>Agaricomycotina</taxon>
        <taxon>Tremellomycetes</taxon>
        <taxon>Trichosporonales</taxon>
        <taxon>Trichosporonaceae</taxon>
        <taxon>Cutaneotrichosporon</taxon>
    </lineage>
</organism>
<dbReference type="AlphaFoldDB" id="A0AAD3TZT4"/>
<evidence type="ECO:0000313" key="2">
    <source>
        <dbReference type="Proteomes" id="UP001222932"/>
    </source>
</evidence>
<sequence>MALVYHKAVPTHPVPQRALDAIAADAHLPICATCGTQYSSKIEGICPCCADERQWSPATGQEWTSLAELATHTHALQVDSEDARIEFIEASPPFAINQTPILLNTHAGHYIWDCHAPFTPALAGYLAALNPPLKAIAISHPHFFSTSLVWARALRVPLYLCAADREWYARASDVTASDDVRFWTGRADLGPGVTLVQCGGHFPGSSVLYWDRGAEPDAAPAEPAPATGNPSTKKGLLLVSDTMMVCADRRGFTFMWSYPNMIPLRPADAVAVVAAVDGLEYGAACSTWPNRMIRTNAKATVHASLARYLDATGWELDGGVRGALRPRAK</sequence>
<comment type="caution">
    <text evidence="1">The sequence shown here is derived from an EMBL/GenBank/DDBJ whole genome shotgun (WGS) entry which is preliminary data.</text>
</comment>
<name>A0AAD3TZT4_9TREE</name>
<dbReference type="PANTHER" id="PTHR36839">
    <property type="entry name" value="METALLO-BETA-LACTAMASE FAMILY PROTEIN (AFU_ORTHOLOGUE AFUA_5G12770)"/>
    <property type="match status" value="1"/>
</dbReference>
<dbReference type="InterPro" id="IPR036866">
    <property type="entry name" value="RibonucZ/Hydroxyglut_hydro"/>
</dbReference>
<dbReference type="Proteomes" id="UP001222932">
    <property type="component" value="Unassembled WGS sequence"/>
</dbReference>
<evidence type="ECO:0000313" key="1">
    <source>
        <dbReference type="EMBL" id="GMK59596.1"/>
    </source>
</evidence>